<dbReference type="OMA" id="PEMRIDS"/>
<keyword evidence="2" id="KW-1185">Reference proteome</keyword>
<name>C5L6Q6_PERM5</name>
<dbReference type="EMBL" id="GG679812">
    <property type="protein sequence ID" value="EER07587.1"/>
    <property type="molecule type" value="Genomic_DNA"/>
</dbReference>
<sequence>MCSYIKSTQNGIVVSDTDERLHEAFERLCEHIIAGRLPVLRFGIPGPRSLGTIVCTDGNKDSWCGIVLRVYDADTEGNQKDSAIDDEHLSNAVTELLMVLKSSGRYKATNLSIEPLRIVGGRFTATESTSSSTWRERAAQLMTVHEAQGYLTSPVTIVSDNMNVGRRWGDIQDVFGGKWLPLIDLYNRTVTDMVWVRRDGLPAFTDALARVFAGRGECEGATPKDSKNPEMRIDSGNIEVELNAESAIRV</sequence>
<evidence type="ECO:0000313" key="2">
    <source>
        <dbReference type="Proteomes" id="UP000007800"/>
    </source>
</evidence>
<organism evidence="2">
    <name type="scientific">Perkinsus marinus (strain ATCC 50983 / TXsc)</name>
    <dbReference type="NCBI Taxonomy" id="423536"/>
    <lineage>
        <taxon>Eukaryota</taxon>
        <taxon>Sar</taxon>
        <taxon>Alveolata</taxon>
        <taxon>Perkinsozoa</taxon>
        <taxon>Perkinsea</taxon>
        <taxon>Perkinsida</taxon>
        <taxon>Perkinsidae</taxon>
        <taxon>Perkinsus</taxon>
    </lineage>
</organism>
<dbReference type="GeneID" id="9042064"/>
<proteinExistence type="predicted"/>
<dbReference type="AlphaFoldDB" id="C5L6Q6"/>
<protein>
    <submittedName>
        <fullName evidence="1">Uncharacterized protein</fullName>
    </submittedName>
</protein>
<evidence type="ECO:0000313" key="1">
    <source>
        <dbReference type="EMBL" id="EER07587.1"/>
    </source>
</evidence>
<dbReference type="Proteomes" id="UP000007800">
    <property type="component" value="Unassembled WGS sequence"/>
</dbReference>
<dbReference type="InParanoid" id="C5L6Q6"/>
<reference evidence="1 2" key="1">
    <citation type="submission" date="2008-07" db="EMBL/GenBank/DDBJ databases">
        <authorList>
            <person name="El-Sayed N."/>
            <person name="Caler E."/>
            <person name="Inman J."/>
            <person name="Amedeo P."/>
            <person name="Hass B."/>
            <person name="Wortman J."/>
        </authorList>
    </citation>
    <scope>NUCLEOTIDE SEQUENCE [LARGE SCALE GENOMIC DNA]</scope>
    <source>
        <strain evidence="2">ATCC 50983 / TXsc</strain>
    </source>
</reference>
<dbReference type="RefSeq" id="XP_002775771.1">
    <property type="nucleotide sequence ID" value="XM_002775725.1"/>
</dbReference>
<gene>
    <name evidence="1" type="ORF">Pmar_PMAR008482</name>
</gene>
<accession>C5L6Q6</accession>